<reference evidence="4 5" key="1">
    <citation type="journal article" date="2023" name="G3 (Bethesda)">
        <title>A chromosome-level genome assembly of Zasmidium syzygii isolated from banana leaves.</title>
        <authorList>
            <person name="van Westerhoven A.C."/>
            <person name="Mehrabi R."/>
            <person name="Talebi R."/>
            <person name="Steentjes M.B.F."/>
            <person name="Corcolon B."/>
            <person name="Chong P.A."/>
            <person name="Kema G.H.J."/>
            <person name="Seidl M.F."/>
        </authorList>
    </citation>
    <scope>NUCLEOTIDE SEQUENCE [LARGE SCALE GENOMIC DNA]</scope>
    <source>
        <strain evidence="4 5">P124</strain>
    </source>
</reference>
<keyword evidence="5" id="KW-1185">Reference proteome</keyword>
<dbReference type="InterPro" id="IPR016039">
    <property type="entry name" value="Thiolase-like"/>
</dbReference>
<dbReference type="Gene3D" id="3.40.47.10">
    <property type="match status" value="2"/>
</dbReference>
<dbReference type="Pfam" id="PF00698">
    <property type="entry name" value="Acyl_transf_1"/>
    <property type="match status" value="1"/>
</dbReference>
<organism evidence="4 5">
    <name type="scientific">Zasmidium cellare</name>
    <name type="common">Wine cellar mold</name>
    <name type="synonym">Racodium cellare</name>
    <dbReference type="NCBI Taxonomy" id="395010"/>
    <lineage>
        <taxon>Eukaryota</taxon>
        <taxon>Fungi</taxon>
        <taxon>Dikarya</taxon>
        <taxon>Ascomycota</taxon>
        <taxon>Pezizomycotina</taxon>
        <taxon>Dothideomycetes</taxon>
        <taxon>Dothideomycetidae</taxon>
        <taxon>Mycosphaerellales</taxon>
        <taxon>Mycosphaerellaceae</taxon>
        <taxon>Zasmidium</taxon>
    </lineage>
</organism>
<dbReference type="SUPFAM" id="SSF53901">
    <property type="entry name" value="Thiolase-like"/>
    <property type="match status" value="1"/>
</dbReference>
<protein>
    <recommendedName>
        <fullName evidence="3">Ketosynthase family 3 (KS3) domain-containing protein</fullName>
    </recommendedName>
</protein>
<dbReference type="Gene3D" id="3.30.70.3290">
    <property type="match status" value="1"/>
</dbReference>
<proteinExistence type="predicted"/>
<dbReference type="InterPro" id="IPR014031">
    <property type="entry name" value="Ketoacyl_synth_C"/>
</dbReference>
<dbReference type="Pfam" id="PF16073">
    <property type="entry name" value="SAT"/>
    <property type="match status" value="1"/>
</dbReference>
<evidence type="ECO:0000313" key="4">
    <source>
        <dbReference type="EMBL" id="KAK4498029.1"/>
    </source>
</evidence>
<dbReference type="InterPro" id="IPR032088">
    <property type="entry name" value="SAT"/>
</dbReference>
<dbReference type="InterPro" id="IPR014030">
    <property type="entry name" value="Ketoacyl_synth_N"/>
</dbReference>
<comment type="caution">
    <text evidence="4">The sequence shown here is derived from an EMBL/GenBank/DDBJ whole genome shotgun (WGS) entry which is preliminary data.</text>
</comment>
<dbReference type="SUPFAM" id="SSF55048">
    <property type="entry name" value="Probable ACP-binding domain of malonyl-CoA ACP transacylase"/>
    <property type="match status" value="1"/>
</dbReference>
<evidence type="ECO:0000256" key="1">
    <source>
        <dbReference type="ARBA" id="ARBA00022450"/>
    </source>
</evidence>
<dbReference type="InterPro" id="IPR050091">
    <property type="entry name" value="PKS_NRPS_Biosynth_Enz"/>
</dbReference>
<evidence type="ECO:0000313" key="5">
    <source>
        <dbReference type="Proteomes" id="UP001305779"/>
    </source>
</evidence>
<dbReference type="Proteomes" id="UP001305779">
    <property type="component" value="Unassembled WGS sequence"/>
</dbReference>
<dbReference type="Pfam" id="PF00109">
    <property type="entry name" value="ketoacyl-synt"/>
    <property type="match status" value="2"/>
</dbReference>
<feature type="domain" description="Ketosynthase family 3 (KS3)" evidence="3">
    <location>
        <begin position="296"/>
        <end position="693"/>
    </location>
</feature>
<dbReference type="InterPro" id="IPR001227">
    <property type="entry name" value="Ac_transferase_dom_sf"/>
</dbReference>
<dbReference type="InterPro" id="IPR014043">
    <property type="entry name" value="Acyl_transferase_dom"/>
</dbReference>
<dbReference type="Gene3D" id="3.40.366.10">
    <property type="entry name" value="Malonyl-Coenzyme A Acyl Carrier Protein, domain 2"/>
    <property type="match status" value="2"/>
</dbReference>
<dbReference type="InterPro" id="IPR020841">
    <property type="entry name" value="PKS_Beta-ketoAc_synthase_dom"/>
</dbReference>
<dbReference type="InterPro" id="IPR016035">
    <property type="entry name" value="Acyl_Trfase/lysoPLipase"/>
</dbReference>
<gene>
    <name evidence="4" type="ORF">PRZ48_010685</name>
</gene>
<dbReference type="PANTHER" id="PTHR43775:SF37">
    <property type="entry name" value="SI:DKEY-61P9.11"/>
    <property type="match status" value="1"/>
</dbReference>
<dbReference type="SUPFAM" id="SSF52151">
    <property type="entry name" value="FabD/lysophospholipase-like"/>
    <property type="match status" value="1"/>
</dbReference>
<dbReference type="InterPro" id="IPR016036">
    <property type="entry name" value="Malonyl_transacylase_ACP-bd"/>
</dbReference>
<keyword evidence="1" id="KW-0596">Phosphopantetheine</keyword>
<dbReference type="PANTHER" id="PTHR43775">
    <property type="entry name" value="FATTY ACID SYNTHASE"/>
    <property type="match status" value="1"/>
</dbReference>
<evidence type="ECO:0000256" key="2">
    <source>
        <dbReference type="ARBA" id="ARBA00022553"/>
    </source>
</evidence>
<dbReference type="Pfam" id="PF02801">
    <property type="entry name" value="Ketoacyl-synt_C"/>
    <property type="match status" value="1"/>
</dbReference>
<name>A0ABR0E9N9_ZASCE</name>
<keyword evidence="2" id="KW-0597">Phosphoprotein</keyword>
<dbReference type="SMART" id="SM00827">
    <property type="entry name" value="PKS_AT"/>
    <property type="match status" value="1"/>
</dbReference>
<dbReference type="Pfam" id="PF22621">
    <property type="entry name" value="CurL-like_PKS_C"/>
    <property type="match status" value="1"/>
</dbReference>
<dbReference type="SMART" id="SM00825">
    <property type="entry name" value="PKS_KS"/>
    <property type="match status" value="1"/>
</dbReference>
<dbReference type="EMBL" id="JAXOVC010000008">
    <property type="protein sequence ID" value="KAK4498029.1"/>
    <property type="molecule type" value="Genomic_DNA"/>
</dbReference>
<accession>A0ABR0E9N9</accession>
<evidence type="ECO:0000259" key="3">
    <source>
        <dbReference type="PROSITE" id="PS52004"/>
    </source>
</evidence>
<dbReference type="CDD" id="cd00833">
    <property type="entry name" value="PKS"/>
    <property type="match status" value="1"/>
</dbReference>
<sequence length="1198" mass="129992">MGQFVRDASKVCASTFAKAMAESLFQRVLVFGDECVDKLAAVKEIYDLSGSNPVLRSFLQQAVTTIQSEVFDLRPEERSYFASYGDILDLAEGYAAQKPLPPIVGDVLLFVVQIGLLILRAEQDPSIFAQDNDQSIHILGLCVGLPAACIASVARNILHAVEIALATLGVVIRFSAALHRRSQLVEECSGAWASTIVSSQQDVERLLEKINQSLPANAFKDLLALALKDISEKPLLLDRTIRALSASLHDNERVLLTPIGPTVHTALIKRILENGNGTVEVLTAEEANDQFEHASQDRIAIVSMSGRFPGAENIEDFWRLLLGGETTDSPIPSSRFTTDDPVLKKLSGCFLSNPGLFDNEFFKMSPSEAMQVDPIQRMLLMVVYEALQMAGFVPNLSPSTQSDRIATFIGQTTSDWLGINDQQGVGTHYVPGSLRAFAAGRLNHFFGWGGGYSSIDTVTGGGAIHLLPEMFEGLNNGGFLSASHGCKSFRDDADGYCRGEAVAAVVLKRLEDAQREGDPILAVIRGSARNSNAGSSRSIAAPGGKAQQRLFQQILREARVHPNEVNAVEMHAPGTQAGDTAEMESVIQVFAANGRTAENPLYTTSVKANIGHGEAAAGIVSLIKAVLMLRKETISPQPGQHMPLNEAFGSSLTARYVTIPDDAVPWPTKDRQRKILVNSFDAAGGNVSALLEGFPNAEKNYNALADRRTHHVVVVSARSAKALAFNKARLRDALLANAYVLIADVAYTLTARRVHEPAWRQSYVVETVDDLVAALIADSGSSRSTLNKPQRYSVVFAFTGQGASYGGMGGELYRTNSTVRNLLDSYQAICHAEKLGSFISYLLDEDGSPEATETTRQTALVALEIALAQYFQILGIRPTVVVGHSLGEYAALCIAGVLSVTDTLRLVHQRAQLVERLLKPGNHGMLATGLSRSQVEELLAASDGACEVACINSPTSTVIGGPKASLEDLQTICNNQGITSKLLPVQYAYHTAQMEVVLDTFHYYAERAQFHPPRISVVSPSCEGTPDKFDADYLCHHLRKTVDFLGAIRSCENEQLITSNSMVFEIGSHPICNNLISQSLDLARPTFASSLQREMPQWCTVSNCLAQSYEAGLDIDWRAFHKPFVANLKLVDLPMVGTSKTSGCHVVAEKARISRAVRPEVKTVSPAAYTTFIQEKKTMKDDQPLSSKRILQKSKSSE</sequence>
<dbReference type="PROSITE" id="PS52004">
    <property type="entry name" value="KS3_2"/>
    <property type="match status" value="1"/>
</dbReference>